<dbReference type="KEGG" id="shd:SUTH_01895"/>
<protein>
    <submittedName>
        <fullName evidence="1">Uncharacterized protein</fullName>
    </submittedName>
</protein>
<name>W0SFE9_9PROT</name>
<gene>
    <name evidence="1" type="ORF">SUTH_01895</name>
</gene>
<evidence type="ECO:0000313" key="2">
    <source>
        <dbReference type="Proteomes" id="UP000031637"/>
    </source>
</evidence>
<accession>W0SFE9</accession>
<evidence type="ECO:0000313" key="1">
    <source>
        <dbReference type="EMBL" id="BAO29687.1"/>
    </source>
</evidence>
<organism evidence="1 2">
    <name type="scientific">Sulfuritalea hydrogenivorans sk43H</name>
    <dbReference type="NCBI Taxonomy" id="1223802"/>
    <lineage>
        <taxon>Bacteria</taxon>
        <taxon>Pseudomonadati</taxon>
        <taxon>Pseudomonadota</taxon>
        <taxon>Betaproteobacteria</taxon>
        <taxon>Nitrosomonadales</taxon>
        <taxon>Sterolibacteriaceae</taxon>
        <taxon>Sulfuritalea</taxon>
    </lineage>
</organism>
<dbReference type="EMBL" id="AP012547">
    <property type="protein sequence ID" value="BAO29687.1"/>
    <property type="molecule type" value="Genomic_DNA"/>
</dbReference>
<reference evidence="1 2" key="1">
    <citation type="journal article" date="2014" name="Syst. Appl. Microbiol.">
        <title>Complete genomes of freshwater sulfur oxidizers Sulfuricella denitrificans skB26 and Sulfuritalea hydrogenivorans sk43H: genetic insights into the sulfur oxidation pathway of betaproteobacteria.</title>
        <authorList>
            <person name="Watanabe T."/>
            <person name="Kojima H."/>
            <person name="Fukui M."/>
        </authorList>
    </citation>
    <scope>NUCLEOTIDE SEQUENCE [LARGE SCALE GENOMIC DNA]</scope>
    <source>
        <strain evidence="1">DSM22779</strain>
    </source>
</reference>
<dbReference type="AlphaFoldDB" id="W0SFE9"/>
<dbReference type="HOGENOM" id="CLU_114134_0_0_4"/>
<proteinExistence type="predicted"/>
<sequence>MSRTQEEQDYVRANDKRLAEITAQGKPPEKLTADELDYVQKAAGFVNTFGNLSPAEKALYDKAVASGNTEAAAGISQIALIRQGGNMAGGANGTTYNPLTMEITAANIEKFFSHSIVDPSGNAQSRFDALIQFLQENPVA</sequence>
<dbReference type="Proteomes" id="UP000031637">
    <property type="component" value="Chromosome"/>
</dbReference>
<keyword evidence="2" id="KW-1185">Reference proteome</keyword>